<evidence type="ECO:0000256" key="1">
    <source>
        <dbReference type="SAM" id="MobiDB-lite"/>
    </source>
</evidence>
<keyword evidence="2" id="KW-0472">Membrane</keyword>
<reference evidence="3 4" key="1">
    <citation type="submission" date="2017-07" db="EMBL/GenBank/DDBJ databases">
        <authorList>
            <person name="Sun Z.S."/>
            <person name="Albrecht U."/>
            <person name="Echele G."/>
            <person name="Lee C.C."/>
        </authorList>
    </citation>
    <scope>NUCLEOTIDE SEQUENCE [LARGE SCALE GENOMIC DNA]</scope>
    <source>
        <strain evidence="3 4">CGMCC 1.12710</strain>
    </source>
</reference>
<dbReference type="RefSeq" id="WP_089413368.1">
    <property type="nucleotide sequence ID" value="NZ_FZQA01000010.1"/>
</dbReference>
<accession>A0A239Q0W1</accession>
<protein>
    <submittedName>
        <fullName evidence="3">Uncharacterized protein</fullName>
    </submittedName>
</protein>
<feature type="region of interest" description="Disordered" evidence="1">
    <location>
        <begin position="84"/>
        <end position="121"/>
    </location>
</feature>
<evidence type="ECO:0000256" key="2">
    <source>
        <dbReference type="SAM" id="Phobius"/>
    </source>
</evidence>
<keyword evidence="2" id="KW-1133">Transmembrane helix</keyword>
<organism evidence="3 4">
    <name type="scientific">Amphiplicatus metriothermophilus</name>
    <dbReference type="NCBI Taxonomy" id="1519374"/>
    <lineage>
        <taxon>Bacteria</taxon>
        <taxon>Pseudomonadati</taxon>
        <taxon>Pseudomonadota</taxon>
        <taxon>Alphaproteobacteria</taxon>
        <taxon>Parvularculales</taxon>
        <taxon>Parvularculaceae</taxon>
        <taxon>Amphiplicatus</taxon>
    </lineage>
</organism>
<dbReference type="Proteomes" id="UP000198346">
    <property type="component" value="Unassembled WGS sequence"/>
</dbReference>
<dbReference type="AlphaFoldDB" id="A0A239Q0W1"/>
<feature type="transmembrane region" description="Helical" evidence="2">
    <location>
        <begin position="32"/>
        <end position="54"/>
    </location>
</feature>
<keyword evidence="4" id="KW-1185">Reference proteome</keyword>
<sequence length="121" mass="14309">MLMGLFKFAIAVFAVLLIVFGMIWMWSPIPFGFVFIIIGFLLLAAVAPAFIRFLRRRFGWFERFLHWLERRLPGWLARLLRRTDVDHEEEDEDEGAPRRRRASAPARAHRPRRAHSSSMRS</sequence>
<dbReference type="EMBL" id="FZQA01000010">
    <property type="protein sequence ID" value="SNT75866.1"/>
    <property type="molecule type" value="Genomic_DNA"/>
</dbReference>
<keyword evidence="2" id="KW-0812">Transmembrane</keyword>
<name>A0A239Q0W1_9PROT</name>
<gene>
    <name evidence="3" type="ORF">SAMN06297382_2943</name>
</gene>
<proteinExistence type="predicted"/>
<feature type="transmembrane region" description="Helical" evidence="2">
    <location>
        <begin position="5"/>
        <end position="26"/>
    </location>
</feature>
<evidence type="ECO:0000313" key="3">
    <source>
        <dbReference type="EMBL" id="SNT75866.1"/>
    </source>
</evidence>
<feature type="compositionally biased region" description="Basic residues" evidence="1">
    <location>
        <begin position="98"/>
        <end position="115"/>
    </location>
</feature>
<evidence type="ECO:0000313" key="4">
    <source>
        <dbReference type="Proteomes" id="UP000198346"/>
    </source>
</evidence>